<gene>
    <name evidence="2" type="ORF">HA72_1741</name>
    <name evidence="3" type="ORF">MsedA_1776</name>
    <name evidence="4" type="ORF">MsedB_1778</name>
    <name evidence="5" type="ORF">MsedC_1776</name>
    <name evidence="6" type="ORF">MsedD_1777</name>
    <name evidence="7" type="ORF">MsedE_1778</name>
</gene>
<dbReference type="InterPro" id="IPR011322">
    <property type="entry name" value="N-reg_PII-like_a/b"/>
</dbReference>
<evidence type="ECO:0000313" key="7">
    <source>
        <dbReference type="EMBL" id="AKV83689.1"/>
    </source>
</evidence>
<dbReference type="GO" id="GO:0010038">
    <property type="term" value="P:response to metal ion"/>
    <property type="evidence" value="ECO:0007669"/>
    <property type="project" value="InterPro"/>
</dbReference>
<evidence type="ECO:0000313" key="13">
    <source>
        <dbReference type="Proteomes" id="UP000068832"/>
    </source>
</evidence>
<dbReference type="InterPro" id="IPR015867">
    <property type="entry name" value="N-reg_PII/ATP_PRibTrfase_C"/>
</dbReference>
<dbReference type="EMBL" id="CP008822">
    <property type="protein sequence ID" value="AIM27880.1"/>
    <property type="molecule type" value="Genomic_DNA"/>
</dbReference>
<evidence type="ECO:0000313" key="2">
    <source>
        <dbReference type="EMBL" id="AIM27880.1"/>
    </source>
</evidence>
<dbReference type="Pfam" id="PF03091">
    <property type="entry name" value="CutA1"/>
    <property type="match status" value="1"/>
</dbReference>
<evidence type="ECO:0000313" key="12">
    <source>
        <dbReference type="Proteomes" id="UP000062475"/>
    </source>
</evidence>
<dbReference type="Proteomes" id="UP000062475">
    <property type="component" value="Chromosome"/>
</dbReference>
<dbReference type="PANTHER" id="PTHR23419:SF8">
    <property type="entry name" value="FI09726P"/>
    <property type="match status" value="1"/>
</dbReference>
<dbReference type="Proteomes" id="UP000056255">
    <property type="component" value="Chromosome"/>
</dbReference>
<evidence type="ECO:0000313" key="3">
    <source>
        <dbReference type="EMBL" id="AKV74719.1"/>
    </source>
</evidence>
<name>A0A088E981_9CREN</name>
<dbReference type="Gene3D" id="3.30.70.120">
    <property type="match status" value="1"/>
</dbReference>
<dbReference type="EMBL" id="CP012176">
    <property type="protein sequence ID" value="AKV83689.1"/>
    <property type="molecule type" value="Genomic_DNA"/>
</dbReference>
<dbReference type="Proteomes" id="UP000029084">
    <property type="component" value="Chromosome"/>
</dbReference>
<dbReference type="Proteomes" id="UP000062398">
    <property type="component" value="Chromosome"/>
</dbReference>
<reference evidence="2 8" key="1">
    <citation type="journal article" date="2014" name="J. Bacteriol.">
        <title>Role of an Archaeal PitA Transporter in the Copper and Arsenic Resistance of Metallosphaera sedula, an Extreme Thermoacidophile.</title>
        <authorList>
            <person name="McCarthy S."/>
            <person name="Ai C."/>
            <person name="Wheaton G."/>
            <person name="Tevatia R."/>
            <person name="Eckrich V."/>
            <person name="Kelly R."/>
            <person name="Blum P."/>
        </authorList>
    </citation>
    <scope>NUCLEOTIDE SEQUENCE [LARGE SCALE GENOMIC DNA]</scope>
    <source>
        <strain evidence="2 8">CuR1</strain>
    </source>
</reference>
<protein>
    <submittedName>
        <fullName evidence="3">Cation tolerance protein CutA</fullName>
    </submittedName>
    <submittedName>
        <fullName evidence="2">CutA1 divalent ion tolerance protein</fullName>
    </submittedName>
</protein>
<dbReference type="EMBL" id="CP012174">
    <property type="protein sequence ID" value="AKV79208.1"/>
    <property type="molecule type" value="Genomic_DNA"/>
</dbReference>
<evidence type="ECO:0000313" key="11">
    <source>
        <dbReference type="Proteomes" id="UP000062398"/>
    </source>
</evidence>
<evidence type="ECO:0000313" key="10">
    <source>
        <dbReference type="Proteomes" id="UP000061362"/>
    </source>
</evidence>
<reference evidence="7 9" key="3">
    <citation type="submission" date="2015-07" db="EMBL/GenBank/DDBJ databases">
        <title>Physiological, transcriptional responses and genome re-sequencing of acid resistant extremely thermoacidophilic Metallosphaera sedula SARC-M1.</title>
        <authorList>
            <person name="Ai C."/>
            <person name="McCarthy S."/>
            <person name="Eckrich V."/>
            <person name="Rudrappa D."/>
            <person name="Qiu G."/>
            <person name="Blum P."/>
        </authorList>
    </citation>
    <scope>NUCLEOTIDE SEQUENCE [LARGE SCALE GENOMIC DNA]</scope>
    <source>
        <strain evidence="7 9">SARC-M1</strain>
    </source>
</reference>
<dbReference type="RefSeq" id="WP_012021683.1">
    <property type="nucleotide sequence ID" value="NZ_AP019770.1"/>
</dbReference>
<evidence type="ECO:0000313" key="5">
    <source>
        <dbReference type="EMBL" id="AKV79208.1"/>
    </source>
</evidence>
<dbReference type="OrthoDB" id="8015at2157"/>
<dbReference type="AlphaFoldDB" id="A0A088E981"/>
<dbReference type="NCBIfam" id="NF041095">
    <property type="entry name" value="dival_cat_tol_CutA"/>
    <property type="match status" value="1"/>
</dbReference>
<dbReference type="PATRIC" id="fig|43687.5.peg.1874"/>
<evidence type="ECO:0000256" key="1">
    <source>
        <dbReference type="ARBA" id="ARBA00010169"/>
    </source>
</evidence>
<evidence type="ECO:0000313" key="4">
    <source>
        <dbReference type="EMBL" id="AKV76957.1"/>
    </source>
</evidence>
<dbReference type="InterPro" id="IPR053426">
    <property type="entry name" value="CutA_tolerance"/>
</dbReference>
<sequence>MTGKYVLVISTLPGMEEGKRIARTLVEEKLAACVNLVPGLVSIYRWEGKVTEDSEVLALIKTNSDRLDELMNRLKELHPYKVPEILALDIKNGFKLYLDWIDESVSK</sequence>
<dbReference type="SUPFAM" id="SSF54913">
    <property type="entry name" value="GlnB-like"/>
    <property type="match status" value="1"/>
</dbReference>
<dbReference type="PANTHER" id="PTHR23419">
    <property type="entry name" value="DIVALENT CATION TOLERANCE CUTA-RELATED"/>
    <property type="match status" value="1"/>
</dbReference>
<proteinExistence type="inferred from homology"/>
<organism evidence="2 8">
    <name type="scientific">Metallosphaera sedula</name>
    <dbReference type="NCBI Taxonomy" id="43687"/>
    <lineage>
        <taxon>Archaea</taxon>
        <taxon>Thermoproteota</taxon>
        <taxon>Thermoprotei</taxon>
        <taxon>Sulfolobales</taxon>
        <taxon>Sulfolobaceae</taxon>
        <taxon>Metallosphaera</taxon>
    </lineage>
</organism>
<dbReference type="EMBL" id="CP012175">
    <property type="protein sequence ID" value="AKV81453.1"/>
    <property type="molecule type" value="Genomic_DNA"/>
</dbReference>
<dbReference type="GO" id="GO:0005507">
    <property type="term" value="F:copper ion binding"/>
    <property type="evidence" value="ECO:0007669"/>
    <property type="project" value="TreeGrafter"/>
</dbReference>
<dbReference type="Proteomes" id="UP000061362">
    <property type="component" value="Chromosome"/>
</dbReference>
<reference evidence="10 11" key="2">
    <citation type="journal article" date="2015" name="Genome Announc.">
        <title>Complete Genome Sequences of Evolved Arsenate-Resistant Metallosphaera sedula Strains.</title>
        <authorList>
            <person name="Ai C."/>
            <person name="McCarthy S."/>
            <person name="Schackwitz W."/>
            <person name="Martin J."/>
            <person name="Lipzen A."/>
            <person name="Blum P."/>
        </authorList>
    </citation>
    <scope>NUCLEOTIDE SEQUENCE [LARGE SCALE GENOMIC DNA]</scope>
    <source>
        <strain evidence="5 11">ARS120-1</strain>
        <strain evidence="6 10">ARS120-2</strain>
        <strain evidence="3 13">ARS50-1</strain>
        <strain evidence="4 12">ARS50-2</strain>
    </source>
</reference>
<dbReference type="Proteomes" id="UP000068832">
    <property type="component" value="Chromosome"/>
</dbReference>
<dbReference type="EMBL" id="CP012172">
    <property type="protein sequence ID" value="AKV74719.1"/>
    <property type="molecule type" value="Genomic_DNA"/>
</dbReference>
<evidence type="ECO:0000313" key="9">
    <source>
        <dbReference type="Proteomes" id="UP000056255"/>
    </source>
</evidence>
<dbReference type="GeneID" id="97613148"/>
<dbReference type="EMBL" id="CP012173">
    <property type="protein sequence ID" value="AKV76957.1"/>
    <property type="molecule type" value="Genomic_DNA"/>
</dbReference>
<evidence type="ECO:0000313" key="8">
    <source>
        <dbReference type="Proteomes" id="UP000029084"/>
    </source>
</evidence>
<evidence type="ECO:0000313" key="6">
    <source>
        <dbReference type="EMBL" id="AKV81453.1"/>
    </source>
</evidence>
<dbReference type="InterPro" id="IPR004323">
    <property type="entry name" value="Ion_tolerance_CutA"/>
</dbReference>
<comment type="similarity">
    <text evidence="1">Belongs to the CutA family.</text>
</comment>
<dbReference type="OMA" id="VYTTFPD"/>
<accession>A0A088E981</accession>